<dbReference type="OrthoDB" id="1908948at2"/>
<keyword evidence="2" id="KW-1185">Reference proteome</keyword>
<proteinExistence type="predicted"/>
<sequence length="88" mass="9771">MKNPYSAIINHMRTQGAKFNTPYVQVGVVVSPDPLTIKLRDLQIGKDNLLVADHLLQGTDWLMADNLVALIPTLDEQTYIVLARVVSV</sequence>
<name>A0A1M5QMN4_9FIRM</name>
<organism evidence="1 2">
    <name type="scientific">Desulfosporosinus lacus DSM 15449</name>
    <dbReference type="NCBI Taxonomy" id="1121420"/>
    <lineage>
        <taxon>Bacteria</taxon>
        <taxon>Bacillati</taxon>
        <taxon>Bacillota</taxon>
        <taxon>Clostridia</taxon>
        <taxon>Eubacteriales</taxon>
        <taxon>Desulfitobacteriaceae</taxon>
        <taxon>Desulfosporosinus</taxon>
    </lineage>
</organism>
<evidence type="ECO:0000313" key="1">
    <source>
        <dbReference type="EMBL" id="SHH14980.1"/>
    </source>
</evidence>
<evidence type="ECO:0000313" key="2">
    <source>
        <dbReference type="Proteomes" id="UP000183954"/>
    </source>
</evidence>
<dbReference type="STRING" id="1121420.SAMN02746098_00300"/>
<gene>
    <name evidence="1" type="ORF">SAMN02746098_00300</name>
</gene>
<protein>
    <submittedName>
        <fullName evidence="1">Uncharacterized protein</fullName>
    </submittedName>
</protein>
<dbReference type="EMBL" id="FQXJ01000003">
    <property type="protein sequence ID" value="SHH14980.1"/>
    <property type="molecule type" value="Genomic_DNA"/>
</dbReference>
<accession>A0A1M5QMN4</accession>
<dbReference type="RefSeq" id="WP_073027292.1">
    <property type="nucleotide sequence ID" value="NZ_FQXJ01000003.1"/>
</dbReference>
<dbReference type="AlphaFoldDB" id="A0A1M5QMN4"/>
<dbReference type="Pfam" id="PF10844">
    <property type="entry name" value="DUF2577"/>
    <property type="match status" value="1"/>
</dbReference>
<reference evidence="2" key="1">
    <citation type="submission" date="2016-11" db="EMBL/GenBank/DDBJ databases">
        <authorList>
            <person name="Varghese N."/>
            <person name="Submissions S."/>
        </authorList>
    </citation>
    <scope>NUCLEOTIDE SEQUENCE [LARGE SCALE GENOMIC DNA]</scope>
    <source>
        <strain evidence="2">DSM 15449</strain>
    </source>
</reference>
<dbReference type="InterPro" id="IPR022555">
    <property type="entry name" value="DUF2577"/>
</dbReference>
<dbReference type="Proteomes" id="UP000183954">
    <property type="component" value="Unassembled WGS sequence"/>
</dbReference>